<evidence type="ECO:0000313" key="2">
    <source>
        <dbReference type="Proteomes" id="UP001470230"/>
    </source>
</evidence>
<proteinExistence type="predicted"/>
<accession>A0ABR2KA69</accession>
<dbReference type="SUPFAM" id="SSF49785">
    <property type="entry name" value="Galactose-binding domain-like"/>
    <property type="match status" value="1"/>
</dbReference>
<organism evidence="1 2">
    <name type="scientific">Tritrichomonas musculus</name>
    <dbReference type="NCBI Taxonomy" id="1915356"/>
    <lineage>
        <taxon>Eukaryota</taxon>
        <taxon>Metamonada</taxon>
        <taxon>Parabasalia</taxon>
        <taxon>Tritrichomonadida</taxon>
        <taxon>Tritrichomonadidae</taxon>
        <taxon>Tritrichomonas</taxon>
    </lineage>
</organism>
<sequence length="324" mass="38400">MFVYQTSSNEMQQILQNDSSPNFRIIFNIERKILNGDFEIKKRKQIVINTTIKRARVVSKKIDDGYKKDPSIDQYVFDIKDSENQANDFIFILQEIVECNSNEIRVPEDKRNVYNQIFHILGNDILPTSNNVIRCEYLFDYMFEGIISYLKQITFDSVDGSSDHLKLTGTGTDQRFPLSNLLLFEYKDADRIYTNRKHHLTKDDAWIEYDFGKRKINVTSYSIRTSYFLNDCFHPKSWKIMGSNDHQNWELIDIKENNEELNGSRRACRFKCTNQNGFFRYIKYIQIENHRRKIQYSRGKPNMEMCQYIIGLSAMEFFGSITTP</sequence>
<dbReference type="Gene3D" id="2.60.120.260">
    <property type="entry name" value="Galactose-binding domain-like"/>
    <property type="match status" value="1"/>
</dbReference>
<gene>
    <name evidence="1" type="ORF">M9Y10_038830</name>
</gene>
<dbReference type="EMBL" id="JAPFFF010000006">
    <property type="protein sequence ID" value="KAK8887773.1"/>
    <property type="molecule type" value="Genomic_DNA"/>
</dbReference>
<keyword evidence="2" id="KW-1185">Reference proteome</keyword>
<name>A0ABR2KA69_9EUKA</name>
<evidence type="ECO:0008006" key="3">
    <source>
        <dbReference type="Google" id="ProtNLM"/>
    </source>
</evidence>
<dbReference type="InterPro" id="IPR008979">
    <property type="entry name" value="Galactose-bd-like_sf"/>
</dbReference>
<protein>
    <recommendedName>
        <fullName evidence="3">F5/8 type C domain-containing protein</fullName>
    </recommendedName>
</protein>
<dbReference type="Proteomes" id="UP001470230">
    <property type="component" value="Unassembled WGS sequence"/>
</dbReference>
<comment type="caution">
    <text evidence="1">The sequence shown here is derived from an EMBL/GenBank/DDBJ whole genome shotgun (WGS) entry which is preliminary data.</text>
</comment>
<evidence type="ECO:0000313" key="1">
    <source>
        <dbReference type="EMBL" id="KAK8887773.1"/>
    </source>
</evidence>
<reference evidence="1 2" key="1">
    <citation type="submission" date="2024-04" db="EMBL/GenBank/DDBJ databases">
        <title>Tritrichomonas musculus Genome.</title>
        <authorList>
            <person name="Alves-Ferreira E."/>
            <person name="Grigg M."/>
            <person name="Lorenzi H."/>
            <person name="Galac M."/>
        </authorList>
    </citation>
    <scope>NUCLEOTIDE SEQUENCE [LARGE SCALE GENOMIC DNA]</scope>
    <source>
        <strain evidence="1 2">EAF2021</strain>
    </source>
</reference>